<keyword evidence="4" id="KW-1134">Transmembrane beta strand</keyword>
<dbReference type="KEGG" id="smf:Smon_1065"/>
<organism evidence="11 12">
    <name type="scientific">Streptobacillus moniliformis (strain ATCC 14647 / DSM 12112 / NCTC 10651 / 9901)</name>
    <dbReference type="NCBI Taxonomy" id="519441"/>
    <lineage>
        <taxon>Bacteria</taxon>
        <taxon>Fusobacteriati</taxon>
        <taxon>Fusobacteriota</taxon>
        <taxon>Fusobacteriia</taxon>
        <taxon>Fusobacteriales</taxon>
        <taxon>Leptotrichiaceae</taxon>
        <taxon>Streptobacillus</taxon>
    </lineage>
</organism>
<dbReference type="InterPro" id="IPR057393">
    <property type="entry name" value="PIC_HAP1_IgA0_b-sol2"/>
</dbReference>
<comment type="subcellular location">
    <subcellularLocation>
        <location evidence="1">Cell envelope</location>
    </subcellularLocation>
    <subcellularLocation>
        <location evidence="2">Cell outer membrane</location>
    </subcellularLocation>
    <subcellularLocation>
        <location evidence="3">Secreted</location>
    </subcellularLocation>
</comment>
<keyword evidence="8" id="KW-0472">Membrane</keyword>
<evidence type="ECO:0000256" key="4">
    <source>
        <dbReference type="ARBA" id="ARBA00022452"/>
    </source>
</evidence>
<evidence type="ECO:0000256" key="1">
    <source>
        <dbReference type="ARBA" id="ARBA00004196"/>
    </source>
</evidence>
<evidence type="ECO:0000256" key="3">
    <source>
        <dbReference type="ARBA" id="ARBA00004613"/>
    </source>
</evidence>
<dbReference type="Gene3D" id="2.40.10.120">
    <property type="match status" value="1"/>
</dbReference>
<evidence type="ECO:0000256" key="6">
    <source>
        <dbReference type="ARBA" id="ARBA00022692"/>
    </source>
</evidence>
<dbReference type="GO" id="GO:0005576">
    <property type="term" value="C:extracellular region"/>
    <property type="evidence" value="ECO:0007669"/>
    <property type="project" value="UniProtKB-SubCell"/>
</dbReference>
<feature type="domain" description="Peptidase S6" evidence="10">
    <location>
        <begin position="21"/>
        <end position="288"/>
    </location>
</feature>
<dbReference type="InterPro" id="IPR000710">
    <property type="entry name" value="Peptidase_S6"/>
</dbReference>
<dbReference type="GO" id="GO:0004252">
    <property type="term" value="F:serine-type endopeptidase activity"/>
    <property type="evidence" value="ECO:0007669"/>
    <property type="project" value="InterPro"/>
</dbReference>
<proteinExistence type="predicted"/>
<keyword evidence="5" id="KW-0964">Secreted</keyword>
<evidence type="ECO:0000256" key="9">
    <source>
        <dbReference type="ARBA" id="ARBA00023237"/>
    </source>
</evidence>
<dbReference type="GO" id="GO:0006508">
    <property type="term" value="P:proteolysis"/>
    <property type="evidence" value="ECO:0007669"/>
    <property type="project" value="InterPro"/>
</dbReference>
<dbReference type="Pfam" id="PF02395">
    <property type="entry name" value="Peptidase_S6"/>
    <property type="match status" value="1"/>
</dbReference>
<keyword evidence="7" id="KW-0732">Signal</keyword>
<keyword evidence="9" id="KW-0998">Cell outer membrane</keyword>
<dbReference type="eggNOG" id="COG1511">
    <property type="taxonomic scope" value="Bacteria"/>
</dbReference>
<dbReference type="Pfam" id="PF24078">
    <property type="entry name" value="Beta-sol_PIC_HAP1_IgA0_2nd"/>
    <property type="match status" value="1"/>
</dbReference>
<protein>
    <submittedName>
        <fullName evidence="11">Peptidase S6 IgA endopeptidase</fullName>
    </submittedName>
</protein>
<dbReference type="InterPro" id="IPR012332">
    <property type="entry name" value="Autotransporter_pectin_lyase_C"/>
</dbReference>
<sequence>MEYKFKLLLILLFTNRIIFSNLGRHDIDWENYEDFAMNNGKYSIGQQNVIVYKKNGSMSGKIEQPIPNFDGVVDKGNFALWGDSQILSGVTHIKTPDNFTFSKRHLRNDVELYDGYKASSSDEKYRKFSEKIQTNYRLDIGKDYSLIRTDKIAFDAYVTEGITQDDWEKIKAEDIVARVGAGYNRVAIGNNLEEYVAPLWQFAGGLNKISAKWKESKDEIDQIIYISIERYAKTALDSGTKPGDSGSPLFWWDKEKRKWLIASSNSGGNGKGYGKSSHLLSNPKFYEKWIKSLTDEEITNESNVEFVYGKLKVGDKERSFVEQGSKGKKNYIGSRVNKYEDNIDTKIISVKNQVFNKKGLNIDVSGNTDTGSARLEFKKDTILKGSGSLQTAGFVVHKGATLTYSLKFGENNIIRKIGEGKLIINSQGPNYGELNLGGGETELKNSAGVAASVIRLAQGAKLTINRADQISDSNVVFGHRGGTLNLNGNNLSFSDIYHMDKDAKIVNGINDNRKNKDKNTNDVKEATFTFRPRSGKRVFLGSFKGKLNLVYNPENANSSWSIRSEYTSVEGKFDIEKGHVIIEGDNVVHGYNKLVYEDEYKETKFKSESINIKSSSTLSINRAVKIETKIHVNDSSVLEVNALGTVKNILTPYTNAKTEKDINQILIKGMINFNSSSSTNFKANIQNNNEAKIDAELKGEINAIKKGNGVLYLSKETNSSLKGKINVEEGKLKISKKETLGSSEALLKNSSILEVENNETELKGIFDKIDKSSKGVLSLNKNISSIDDKYKEYSNLYLGSSKNITIGSEDKPINSNIKTLNLGGDNGTVTLKGISDTLNKLNIGDGVNKGTVIVDNKNKKEINTEIEVKKNANAEFTDGSHLKSVTNSGVIKLVDKDLKINKYTSNEGVFDIQLNEMNKKLLEIEKTNKNINVLLKIKDEMLNKIVNNDDERLNIAKISDKNHINILNLKEYDSVHELDIEKDNDNIVKLYSMIKGEVLGSIYMFNEIDLINNISSELKYRNVIEANYLNYNKIDKNNYKMKNTEYSNKIYSNGIEINFETSNNVKSVKISGGFSFNILSNNLTTYIKNKSNNKGIIVNDFLSIATVPKIGMKYRYFDINLGFGTNIVLSNYNTKKDNLIYLNNSLNLGLNPEFKINKDISIKYLNRVGYRINALLNKTISKSLTSKYDISHNNPFNIYYESGIKLEHKYINFFTKANLEYNFSRYEISNKGKSIENSFKDDWRVSVKTGFEFKPTDNIFINLDFDANIYQKSYGRYIFKLGTGYNW</sequence>
<dbReference type="SUPFAM" id="SSF50494">
    <property type="entry name" value="Trypsin-like serine proteases"/>
    <property type="match status" value="1"/>
</dbReference>
<evidence type="ECO:0000313" key="12">
    <source>
        <dbReference type="Proteomes" id="UP000002072"/>
    </source>
</evidence>
<dbReference type="InterPro" id="IPR011050">
    <property type="entry name" value="Pectin_lyase_fold/virulence"/>
</dbReference>
<gene>
    <name evidence="11" type="ordered locus">Smon_1065</name>
</gene>
<reference evidence="11 12" key="1">
    <citation type="journal article" date="2009" name="Stand. Genomic Sci.">
        <title>Complete genome sequence of Streptobacillus moniliformis type strain (9901T).</title>
        <authorList>
            <person name="Nolan M."/>
            <person name="Gronow S."/>
            <person name="Lapidus A."/>
            <person name="Ivanova N."/>
            <person name="Copeland A."/>
            <person name="Lucas S."/>
            <person name="Del Rio T.G."/>
            <person name="Chen F."/>
            <person name="Tice H."/>
            <person name="Pitluck S."/>
            <person name="Cheng J.F."/>
            <person name="Sims D."/>
            <person name="Meincke L."/>
            <person name="Bruce D."/>
            <person name="Goodwin L."/>
            <person name="Brettin T."/>
            <person name="Han C."/>
            <person name="Detter J.C."/>
            <person name="Ovchinikova G."/>
            <person name="Pati A."/>
            <person name="Mavromatis K."/>
            <person name="Mikhailova N."/>
            <person name="Chen A."/>
            <person name="Palaniappan K."/>
            <person name="Land M."/>
            <person name="Hauser L."/>
            <person name="Chang Y.J."/>
            <person name="Jeffries C.D."/>
            <person name="Rohde M."/>
            <person name="Sproer C."/>
            <person name="Goker M."/>
            <person name="Bristow J."/>
            <person name="Eisen J.A."/>
            <person name="Markowitz V."/>
            <person name="Hugenholtz P."/>
            <person name="Kyrpides N.C."/>
            <person name="Klenk H.P."/>
            <person name="Chain P."/>
        </authorList>
    </citation>
    <scope>NUCLEOTIDE SEQUENCE [LARGE SCALE GENOMIC DNA]</scope>
    <source>
        <strain evidence="12">ATCC 14647 / DSM 12112 / NCTC 10651 / 9901</strain>
    </source>
</reference>
<dbReference type="HOGENOM" id="CLU_265634_0_0_0"/>
<dbReference type="InterPro" id="IPR009003">
    <property type="entry name" value="Peptidase_S1_PA"/>
</dbReference>
<dbReference type="EMBL" id="CP001779">
    <property type="protein sequence ID" value="ACZ01528.1"/>
    <property type="molecule type" value="Genomic_DNA"/>
</dbReference>
<evidence type="ECO:0000256" key="2">
    <source>
        <dbReference type="ARBA" id="ARBA00004442"/>
    </source>
</evidence>
<evidence type="ECO:0000313" key="11">
    <source>
        <dbReference type="EMBL" id="ACZ01528.1"/>
    </source>
</evidence>
<dbReference type="OrthoDB" id="94781at2"/>
<keyword evidence="6" id="KW-0812">Transmembrane</keyword>
<evidence type="ECO:0000259" key="10">
    <source>
        <dbReference type="PROSITE" id="PS51691"/>
    </source>
</evidence>
<accession>D1AUW8</accession>
<dbReference type="InterPro" id="IPR030396">
    <property type="entry name" value="Peptidase_S6_dom"/>
</dbReference>
<name>D1AUW8_STRM9</name>
<keyword evidence="12" id="KW-1185">Reference proteome</keyword>
<dbReference type="Proteomes" id="UP000002072">
    <property type="component" value="Chromosome"/>
</dbReference>
<dbReference type="Gene3D" id="2.160.20.20">
    <property type="match status" value="1"/>
</dbReference>
<dbReference type="PRINTS" id="PR00921">
    <property type="entry name" value="IGASERPTASE"/>
</dbReference>
<dbReference type="PROSITE" id="PS51691">
    <property type="entry name" value="PEPTIDASE_S6"/>
    <property type="match status" value="1"/>
</dbReference>
<dbReference type="GO" id="GO:0009279">
    <property type="term" value="C:cell outer membrane"/>
    <property type="evidence" value="ECO:0007669"/>
    <property type="project" value="UniProtKB-SubCell"/>
</dbReference>
<dbReference type="SUPFAM" id="SSF51126">
    <property type="entry name" value="Pectin lyase-like"/>
    <property type="match status" value="1"/>
</dbReference>
<evidence type="ECO:0000256" key="7">
    <source>
        <dbReference type="ARBA" id="ARBA00022729"/>
    </source>
</evidence>
<evidence type="ECO:0000256" key="5">
    <source>
        <dbReference type="ARBA" id="ARBA00022525"/>
    </source>
</evidence>
<evidence type="ECO:0000256" key="8">
    <source>
        <dbReference type="ARBA" id="ARBA00023136"/>
    </source>
</evidence>